<gene>
    <name evidence="6" type="ORF">WHR41_06774</name>
</gene>
<keyword evidence="3 5" id="KW-1133">Transmembrane helix</keyword>
<dbReference type="SUPFAM" id="SSF161084">
    <property type="entry name" value="MAPEG domain-like"/>
    <property type="match status" value="1"/>
</dbReference>
<keyword evidence="2 5" id="KW-0812">Transmembrane</keyword>
<feature type="transmembrane region" description="Helical" evidence="5">
    <location>
        <begin position="12"/>
        <end position="34"/>
    </location>
</feature>
<dbReference type="GO" id="GO:0016020">
    <property type="term" value="C:membrane"/>
    <property type="evidence" value="ECO:0007669"/>
    <property type="project" value="UniProtKB-SubCell"/>
</dbReference>
<comment type="caution">
    <text evidence="6">The sequence shown here is derived from an EMBL/GenBank/DDBJ whole genome shotgun (WGS) entry which is preliminary data.</text>
</comment>
<dbReference type="Pfam" id="PF01124">
    <property type="entry name" value="MAPEG"/>
    <property type="match status" value="1"/>
</dbReference>
<accession>A0AB34KH83</accession>
<proteinExistence type="predicted"/>
<dbReference type="GeneID" id="96008217"/>
<evidence type="ECO:0000313" key="6">
    <source>
        <dbReference type="EMBL" id="KAL1584309.1"/>
    </source>
</evidence>
<evidence type="ECO:0000256" key="3">
    <source>
        <dbReference type="ARBA" id="ARBA00022989"/>
    </source>
</evidence>
<evidence type="ECO:0000256" key="4">
    <source>
        <dbReference type="ARBA" id="ARBA00023136"/>
    </source>
</evidence>
<keyword evidence="7" id="KW-1185">Reference proteome</keyword>
<evidence type="ECO:0000256" key="2">
    <source>
        <dbReference type="ARBA" id="ARBA00022692"/>
    </source>
</evidence>
<evidence type="ECO:0000256" key="1">
    <source>
        <dbReference type="ARBA" id="ARBA00004370"/>
    </source>
</evidence>
<organism evidence="6 7">
    <name type="scientific">Cladosporium halotolerans</name>
    <dbReference type="NCBI Taxonomy" id="1052096"/>
    <lineage>
        <taxon>Eukaryota</taxon>
        <taxon>Fungi</taxon>
        <taxon>Dikarya</taxon>
        <taxon>Ascomycota</taxon>
        <taxon>Pezizomycotina</taxon>
        <taxon>Dothideomycetes</taxon>
        <taxon>Dothideomycetidae</taxon>
        <taxon>Cladosporiales</taxon>
        <taxon>Cladosporiaceae</taxon>
        <taxon>Cladosporium</taxon>
    </lineage>
</organism>
<dbReference type="EMBL" id="JAAQHG020000027">
    <property type="protein sequence ID" value="KAL1584309.1"/>
    <property type="molecule type" value="Genomic_DNA"/>
</dbReference>
<evidence type="ECO:0000313" key="7">
    <source>
        <dbReference type="Proteomes" id="UP000803884"/>
    </source>
</evidence>
<reference evidence="6 7" key="1">
    <citation type="journal article" date="2020" name="Microbiol. Resour. Announc.">
        <title>Draft Genome Sequence of a Cladosporium Species Isolated from the Mesophotic Ascidian Didemnum maculosum.</title>
        <authorList>
            <person name="Gioti A."/>
            <person name="Siaperas R."/>
            <person name="Nikolaivits E."/>
            <person name="Le Goff G."/>
            <person name="Ouazzani J."/>
            <person name="Kotoulas G."/>
            <person name="Topakas E."/>
        </authorList>
    </citation>
    <scope>NUCLEOTIDE SEQUENCE [LARGE SCALE GENOMIC DNA]</scope>
    <source>
        <strain evidence="6 7">TM138-S3</strain>
    </source>
</reference>
<dbReference type="InterPro" id="IPR001129">
    <property type="entry name" value="Membr-assoc_MAPEG"/>
</dbReference>
<comment type="subcellular location">
    <subcellularLocation>
        <location evidence="1">Membrane</location>
    </subcellularLocation>
</comment>
<dbReference type="InterPro" id="IPR023352">
    <property type="entry name" value="MAPEG-like_dom_sf"/>
</dbReference>
<dbReference type="Gene3D" id="1.20.120.550">
    <property type="entry name" value="Membrane associated eicosanoid/glutathione metabolism-like domain"/>
    <property type="match status" value="1"/>
</dbReference>
<dbReference type="RefSeq" id="XP_069227415.1">
    <property type="nucleotide sequence ID" value="XM_069375379.1"/>
</dbReference>
<keyword evidence="4 5" id="KW-0472">Membrane</keyword>
<protein>
    <recommendedName>
        <fullName evidence="8">MAPEG family protein</fullName>
    </recommendedName>
</protein>
<dbReference type="AlphaFoldDB" id="A0AB34KH83"/>
<dbReference type="Proteomes" id="UP000803884">
    <property type="component" value="Unassembled WGS sequence"/>
</dbReference>
<sequence>MSFINTPVGTAAPLLAPLVTLNAWTLVMQTWMYSKRLPALSRHKVNMDSSLSQAKMEAMLPPEIQWPAQNFNHLHEQPTYFVGTILTLTYLGVNDNVTLAAAWGYVGLRIAHSIVQATVNNIMVRFSLFSASSVVLAGLTAKAASLVF</sequence>
<evidence type="ECO:0008006" key="8">
    <source>
        <dbReference type="Google" id="ProtNLM"/>
    </source>
</evidence>
<evidence type="ECO:0000256" key="5">
    <source>
        <dbReference type="SAM" id="Phobius"/>
    </source>
</evidence>
<name>A0AB34KH83_9PEZI</name>